<proteinExistence type="predicted"/>
<comment type="caution">
    <text evidence="1">The sequence shown here is derived from an EMBL/GenBank/DDBJ whole genome shotgun (WGS) entry which is preliminary data.</text>
</comment>
<accession>A0ACB8QK84</accession>
<name>A0ACB8QK84_9AGAM</name>
<reference evidence="1" key="2">
    <citation type="journal article" date="2022" name="New Phytol.">
        <title>Evolutionary transition to the ectomycorrhizal habit in the genomes of a hyperdiverse lineage of mushroom-forming fungi.</title>
        <authorList>
            <person name="Looney B."/>
            <person name="Miyauchi S."/>
            <person name="Morin E."/>
            <person name="Drula E."/>
            <person name="Courty P.E."/>
            <person name="Kohler A."/>
            <person name="Kuo A."/>
            <person name="LaButti K."/>
            <person name="Pangilinan J."/>
            <person name="Lipzen A."/>
            <person name="Riley R."/>
            <person name="Andreopoulos W."/>
            <person name="He G."/>
            <person name="Johnson J."/>
            <person name="Nolan M."/>
            <person name="Tritt A."/>
            <person name="Barry K.W."/>
            <person name="Grigoriev I.V."/>
            <person name="Nagy L.G."/>
            <person name="Hibbett D."/>
            <person name="Henrissat B."/>
            <person name="Matheny P.B."/>
            <person name="Labbe J."/>
            <person name="Martin F.M."/>
        </authorList>
    </citation>
    <scope>NUCLEOTIDE SEQUENCE</scope>
    <source>
        <strain evidence="1">EC-137</strain>
    </source>
</reference>
<dbReference type="Proteomes" id="UP000814128">
    <property type="component" value="Unassembled WGS sequence"/>
</dbReference>
<gene>
    <name evidence="1" type="ORF">K488DRAFT_51372</name>
</gene>
<protein>
    <submittedName>
        <fullName evidence="1">WD40-repeat-containing domain protein</fullName>
    </submittedName>
</protein>
<evidence type="ECO:0000313" key="1">
    <source>
        <dbReference type="EMBL" id="KAI0031756.1"/>
    </source>
</evidence>
<keyword evidence="2" id="KW-1185">Reference proteome</keyword>
<sequence length="1375" mass="149349">MRSVPTAVATASDVVQTAGGLVSKAIYPSTFGPLINHLSIFVSLVSALGEVHPYAKMAAIIITSVFVYQRDRDNAVKDLLEEMIRTYAFVNDCARVLDLDERRKQLLRDLSRQTVECAYFIRDYANVKSFWKRAVKNALPPSSTQGQVDAYKTFFVTFRRHLTEQGVMETEIRVLRTLADVENVDLLNLVHVRGAGLTSAKACLLGTRTKLLDELSTWVNDPNGATVRFLVGVAGTGKSSIAHSLGSRFEGLRRLGCFFAFDRNFQGERHPESVLSTIAYELAGWNPDFKHALAAVLREKSSLSHTTDIMAQWDGLITEPAKKITFIGPVLIVVDAFDESISIDQQSRRLLLDCLSGGAAALPHNFRILITSRPEDDIRRVLRDKPMLIDSVDISSGDEDLAGDINTYVQHSLKPLDPDDDPLDEAQLSQIVQKAEGLFQWAATVCRVLVENPAGSPLSERFERRIGAVIHGSDSSLDSLYSSVLHGIFPSSDQAVILRFRSVMAQILCASQPLSIHTLQSIRSSATVGKKGDVLVVVRYMGALLSGISDPTSPIRPLHTSFRDFLIESSRSGTWHVSLEEGHPTMCLGLTISLNQGLRFNIFGLDTSYQPNSKIPDLQDRVSSSMFYAAGFLRDHIPVQVLHPFQNIENTLPSLVELFSKKLLLWLELLSVLGFVSTAPSVLQRVEALLPVKHDNTRVAIQDAIRFVRRFAYPISQSAPHIYTSALPFTPATSVTRSFYSLIFPHIPKISGVSRHWSRTQAVIATSSPVYAVSCSPDGRHLASGLVNSAIRIWDADTGEAIGSPFHGHSDTIRSIAYSHNGDYIVSGGDDGSVRIWDSITGKAACKPIQGHSGSVYTVLFSPDDKQVLSASSDCTLRIWNAVTGESIGEPIRSTSPVWAAAHSPDDSLIAFGSYDGSVRIYDVTARKVVGEPLCGHSASVTSVAYSPDGSRIVSCSVDSTARIWDAHSGKALGKPLHGHSSLVRSAAFSPDGHYIATCSSDSTARIWDAETGKPVGRPLRDHSGAVYSIVYTPDGRHIVSGSDDETVRIWNAQDIDEDVGEGSDVRTAVHSVAYSSDGRRVASGHSEGTICMWDPRTGDAIGVPLPGHSAAVLALACSPDGHHLISGSSDRTARIWDTESRQGVGEPLRGHTDSVYSVAYSPDGRRIATASGDSTIRIWDASTGQPIGNPLRGHSKSVFSVAFSPDGLHLASGSKDLTMRVWNANTGTEIREPIRGHSDTVRTVAYSPDGCRIGSGSWDCTVRIWDAITGDAIGEPLCGHSSRIMSVAYSPDGRYIVSCSQDMTVRVWGANVGDSISETLYGHSSMVRSVAYSRDGQYIVSASLDGTIRIWDARVEDELARQYPEVCAATNSFS</sequence>
<organism evidence="1 2">
    <name type="scientific">Vararia minispora EC-137</name>
    <dbReference type="NCBI Taxonomy" id="1314806"/>
    <lineage>
        <taxon>Eukaryota</taxon>
        <taxon>Fungi</taxon>
        <taxon>Dikarya</taxon>
        <taxon>Basidiomycota</taxon>
        <taxon>Agaricomycotina</taxon>
        <taxon>Agaricomycetes</taxon>
        <taxon>Russulales</taxon>
        <taxon>Lachnocladiaceae</taxon>
        <taxon>Vararia</taxon>
    </lineage>
</organism>
<dbReference type="EMBL" id="MU273568">
    <property type="protein sequence ID" value="KAI0031756.1"/>
    <property type="molecule type" value="Genomic_DNA"/>
</dbReference>
<reference evidence="1" key="1">
    <citation type="submission" date="2021-02" db="EMBL/GenBank/DDBJ databases">
        <authorList>
            <consortium name="DOE Joint Genome Institute"/>
            <person name="Ahrendt S."/>
            <person name="Looney B.P."/>
            <person name="Miyauchi S."/>
            <person name="Morin E."/>
            <person name="Drula E."/>
            <person name="Courty P.E."/>
            <person name="Chicoki N."/>
            <person name="Fauchery L."/>
            <person name="Kohler A."/>
            <person name="Kuo A."/>
            <person name="Labutti K."/>
            <person name="Pangilinan J."/>
            <person name="Lipzen A."/>
            <person name="Riley R."/>
            <person name="Andreopoulos W."/>
            <person name="He G."/>
            <person name="Johnson J."/>
            <person name="Barry K.W."/>
            <person name="Grigoriev I.V."/>
            <person name="Nagy L."/>
            <person name="Hibbett D."/>
            <person name="Henrissat B."/>
            <person name="Matheny P.B."/>
            <person name="Labbe J."/>
            <person name="Martin F."/>
        </authorList>
    </citation>
    <scope>NUCLEOTIDE SEQUENCE</scope>
    <source>
        <strain evidence="1">EC-137</strain>
    </source>
</reference>
<evidence type="ECO:0000313" key="2">
    <source>
        <dbReference type="Proteomes" id="UP000814128"/>
    </source>
</evidence>